<proteinExistence type="predicted"/>
<reference evidence="1" key="2">
    <citation type="submission" date="2021-01" db="EMBL/GenBank/DDBJ databases">
        <authorList>
            <person name="Schikora-Tamarit M.A."/>
        </authorList>
    </citation>
    <scope>NUCLEOTIDE SEQUENCE</scope>
    <source>
        <strain evidence="1">CBS2887</strain>
    </source>
</reference>
<dbReference type="Proteomes" id="UP000774326">
    <property type="component" value="Unassembled WGS sequence"/>
</dbReference>
<keyword evidence="2" id="KW-1185">Reference proteome</keyword>
<dbReference type="EMBL" id="JAEUBG010000534">
    <property type="protein sequence ID" value="KAH3688060.1"/>
    <property type="molecule type" value="Genomic_DNA"/>
</dbReference>
<evidence type="ECO:0000313" key="1">
    <source>
        <dbReference type="EMBL" id="KAH3688060.1"/>
    </source>
</evidence>
<sequence length="114" mass="12726">MLYGAHSQASDLVKWITPALEALYANCGCGWLTMTPDMEPIKMIEPGLPAATNGWANWNILTEPSGMDQQISNFIVMNIDLVTTIFNLIGITNITRPRSDFRNWVDPLRFSPLA</sequence>
<protein>
    <submittedName>
        <fullName evidence="1">Uncharacterized protein</fullName>
    </submittedName>
</protein>
<reference evidence="1" key="1">
    <citation type="journal article" date="2021" name="Open Biol.">
        <title>Shared evolutionary footprints suggest mitochondrial oxidative damage underlies multiple complex I losses in fungi.</title>
        <authorList>
            <person name="Schikora-Tamarit M.A."/>
            <person name="Marcet-Houben M."/>
            <person name="Nosek J."/>
            <person name="Gabaldon T."/>
        </authorList>
    </citation>
    <scope>NUCLEOTIDE SEQUENCE</scope>
    <source>
        <strain evidence="1">CBS2887</strain>
    </source>
</reference>
<dbReference type="AlphaFoldDB" id="A0A9P8QEU3"/>
<evidence type="ECO:0000313" key="2">
    <source>
        <dbReference type="Proteomes" id="UP000774326"/>
    </source>
</evidence>
<gene>
    <name evidence="1" type="ORF">WICPIJ_000953</name>
</gene>
<accession>A0A9P8QEU3</accession>
<comment type="caution">
    <text evidence="1">The sequence shown here is derived from an EMBL/GenBank/DDBJ whole genome shotgun (WGS) entry which is preliminary data.</text>
</comment>
<organism evidence="1 2">
    <name type="scientific">Wickerhamomyces pijperi</name>
    <name type="common">Yeast</name>
    <name type="synonym">Pichia pijperi</name>
    <dbReference type="NCBI Taxonomy" id="599730"/>
    <lineage>
        <taxon>Eukaryota</taxon>
        <taxon>Fungi</taxon>
        <taxon>Dikarya</taxon>
        <taxon>Ascomycota</taxon>
        <taxon>Saccharomycotina</taxon>
        <taxon>Saccharomycetes</taxon>
        <taxon>Phaffomycetales</taxon>
        <taxon>Wickerhamomycetaceae</taxon>
        <taxon>Wickerhamomyces</taxon>
    </lineage>
</organism>
<name>A0A9P8QEU3_WICPI</name>